<dbReference type="SUPFAM" id="SSF75553">
    <property type="entry name" value="Smc hinge domain"/>
    <property type="match status" value="1"/>
</dbReference>
<accession>A0A834I2S5</accession>
<evidence type="ECO:0000256" key="4">
    <source>
        <dbReference type="ARBA" id="ARBA00022741"/>
    </source>
</evidence>
<evidence type="ECO:0000259" key="13">
    <source>
        <dbReference type="SMART" id="SM00968"/>
    </source>
</evidence>
<comment type="subcellular location">
    <subcellularLocation>
        <location evidence="1 11">Nucleus</location>
    </subcellularLocation>
</comment>
<protein>
    <recommendedName>
        <fullName evidence="11">Structural maintenance of chromosomes protein</fullName>
    </recommendedName>
</protein>
<evidence type="ECO:0000256" key="5">
    <source>
        <dbReference type="ARBA" id="ARBA00022776"/>
    </source>
</evidence>
<evidence type="ECO:0000313" key="14">
    <source>
        <dbReference type="EMBL" id="KAF7271834.1"/>
    </source>
</evidence>
<evidence type="ECO:0000256" key="6">
    <source>
        <dbReference type="ARBA" id="ARBA00022840"/>
    </source>
</evidence>
<evidence type="ECO:0000256" key="1">
    <source>
        <dbReference type="ARBA" id="ARBA00004123"/>
    </source>
</evidence>
<dbReference type="Gene3D" id="3.40.50.300">
    <property type="entry name" value="P-loop containing nucleotide triphosphate hydrolases"/>
    <property type="match status" value="2"/>
</dbReference>
<sequence length="1171" mass="133294">MYIKSIVLDGFKSYGQRTEVSGFDPMFNAITGLNGSGKSNILDSICFVLGISNLTHVRANSLQDLIFKSGQAGVNKATVSITFDNRNPSQCPPGYENTDEIVITRQIALGGKNKYMINGTNVASKKIQDLFCSIQLNVNNPHFLIMQGRITKVLNMKPPEILSMVEEAAGTRMYEVKKQATQKLIEKKDAKLLEFQSVIREELQPKLDKLKAEREHFLEFQRTERELEHLMGLYRVWQYFEAKRSLQKAEKALQDGQCKIKLKEEKIEQNKEVIQSLEGEIESITSNNQDEASQELQEAELKLKSAEKEEAVINSSAKSVKENMSEEEKKKIQLEKRVLGDEKALNDQQNELNKVQSLFETLKGNDQRDSEAFALAQKKYEALCTGMEMNDQGESETLFEQLIHAKEEASKASTEIKQASMELIFCENKLKEMKKQSTAKSTDYEKDTFDLEKTEKEINSLEAAISKINYSEDRMSKLQDRSRILNNELRNLRDSVENFEAKRPHTSCRYRDPEPNFDRSRVKGVVCKLITCKDNMYATALETAAGGKLYNVVVDTDETSKKLLQKGDLQNRTTFIPLNKISSSRMDQNTIRLAQDLVGAENCQPALSLISYDRSLSAAMDYVFGNVFICKDINIAKKVTFHDRIRKRCVTLDGDSTDPSGTLSGGARQKGDSILNQLQEIMRIENVLKQKEQEMIKITQEMRHMSGTQEHYNSLKYKLEISRHQQKLINHRLQTTSFGRQQTEMEDLKNQIAQLQAKVQSSKEIEKQSTIRVRDLENKMQDISGYQEKRLKQAEAEMIKAKAQMDKSKKEWAQREQDYETLIQDIEELRKSVATTNEEIRVAQENIAKLQVEYNGIAETLKQKKAEVAGKQREVKMIKDAIAEKNKEIQAKIKKKESLLAQNAELELQIKKSMHELKDLAAASKNSKFREQEYAKKIGSNEHYLEKGEALTPKEGNELEKRIKILQEKTHKLGRTVNAQAQNMFVVEEKKFDDILKKQKIVQVDRERLVKLITQLDGKKENALKLAHEQVSKDFGSIFSTLLPGANGKLVATHGKSILQGLEVKVSLGNVWKESLTELSGGQRSLAALSLILAMLLFKPAPLYILDEVDAALDLSHTQNIGSMLRSHFKKSQFIVVSLKDGMFNNANVLFRTKFLDGVSTIQRTENMKRG</sequence>
<dbReference type="OrthoDB" id="10255539at2759"/>
<reference evidence="14" key="1">
    <citation type="submission" date="2020-08" db="EMBL/GenBank/DDBJ databases">
        <title>Genome sequencing and assembly of the red palm weevil Rhynchophorus ferrugineus.</title>
        <authorList>
            <person name="Dias G.B."/>
            <person name="Bergman C.M."/>
            <person name="Manee M."/>
        </authorList>
    </citation>
    <scope>NUCLEOTIDE SEQUENCE</scope>
    <source>
        <strain evidence="14">AA-2017</strain>
        <tissue evidence="14">Whole larva</tissue>
    </source>
</reference>
<evidence type="ECO:0000256" key="3">
    <source>
        <dbReference type="ARBA" id="ARBA00022618"/>
    </source>
</evidence>
<evidence type="ECO:0000256" key="9">
    <source>
        <dbReference type="ARBA" id="ARBA00023242"/>
    </source>
</evidence>
<dbReference type="EMBL" id="JAACXV010013888">
    <property type="protein sequence ID" value="KAF7271834.1"/>
    <property type="molecule type" value="Genomic_DNA"/>
</dbReference>
<dbReference type="InterPro" id="IPR027120">
    <property type="entry name" value="Smc2_ABC"/>
</dbReference>
<feature type="domain" description="SMC hinge" evidence="13">
    <location>
        <begin position="520"/>
        <end position="640"/>
    </location>
</feature>
<dbReference type="FunFam" id="3.40.50.300:FF:000385">
    <property type="entry name" value="Structural maintenance of chromosomes 2"/>
    <property type="match status" value="1"/>
</dbReference>
<evidence type="ECO:0000256" key="2">
    <source>
        <dbReference type="ARBA" id="ARBA00005231"/>
    </source>
</evidence>
<keyword evidence="6" id="KW-0067">ATP-binding</keyword>
<dbReference type="CDD" id="cd03273">
    <property type="entry name" value="ABC_SMC2_euk"/>
    <property type="match status" value="1"/>
</dbReference>
<dbReference type="GO" id="GO:0005524">
    <property type="term" value="F:ATP binding"/>
    <property type="evidence" value="ECO:0007669"/>
    <property type="project" value="UniProtKB-KW"/>
</dbReference>
<feature type="coiled-coil region" evidence="12">
    <location>
        <begin position="674"/>
        <end position="701"/>
    </location>
</feature>
<evidence type="ECO:0000256" key="7">
    <source>
        <dbReference type="ARBA" id="ARBA00023054"/>
    </source>
</evidence>
<dbReference type="GO" id="GO:0005634">
    <property type="term" value="C:nucleus"/>
    <property type="evidence" value="ECO:0007669"/>
    <property type="project" value="UniProtKB-SubCell"/>
</dbReference>
<keyword evidence="8" id="KW-0226">DNA condensation</keyword>
<keyword evidence="10" id="KW-0131">Cell cycle</keyword>
<dbReference type="PANTHER" id="PTHR43977">
    <property type="entry name" value="STRUCTURAL MAINTENANCE OF CHROMOSOMES PROTEIN 3"/>
    <property type="match status" value="1"/>
</dbReference>
<name>A0A834I2S5_RHYFE</name>
<feature type="coiled-coil region" evidence="12">
    <location>
        <begin position="738"/>
        <end position="765"/>
    </location>
</feature>
<feature type="coiled-coil region" evidence="12">
    <location>
        <begin position="246"/>
        <end position="365"/>
    </location>
</feature>
<dbReference type="Gene3D" id="1.20.1060.20">
    <property type="match status" value="1"/>
</dbReference>
<keyword evidence="7 12" id="KW-0175">Coiled coil</keyword>
<dbReference type="Pfam" id="PF06470">
    <property type="entry name" value="SMC_hinge"/>
    <property type="match status" value="1"/>
</dbReference>
<organism evidence="14 15">
    <name type="scientific">Rhynchophorus ferrugineus</name>
    <name type="common">Red palm weevil</name>
    <name type="synonym">Curculio ferrugineus</name>
    <dbReference type="NCBI Taxonomy" id="354439"/>
    <lineage>
        <taxon>Eukaryota</taxon>
        <taxon>Metazoa</taxon>
        <taxon>Ecdysozoa</taxon>
        <taxon>Arthropoda</taxon>
        <taxon>Hexapoda</taxon>
        <taxon>Insecta</taxon>
        <taxon>Pterygota</taxon>
        <taxon>Neoptera</taxon>
        <taxon>Endopterygota</taxon>
        <taxon>Coleoptera</taxon>
        <taxon>Polyphaga</taxon>
        <taxon>Cucujiformia</taxon>
        <taxon>Curculionidae</taxon>
        <taxon>Dryophthorinae</taxon>
        <taxon>Rhynchophorus</taxon>
    </lineage>
</organism>
<dbReference type="GO" id="GO:0016887">
    <property type="term" value="F:ATP hydrolysis activity"/>
    <property type="evidence" value="ECO:0007669"/>
    <property type="project" value="InterPro"/>
</dbReference>
<proteinExistence type="inferred from homology"/>
<evidence type="ECO:0000256" key="11">
    <source>
        <dbReference type="PIRNR" id="PIRNR005719"/>
    </source>
</evidence>
<evidence type="ECO:0000256" key="10">
    <source>
        <dbReference type="ARBA" id="ARBA00023306"/>
    </source>
</evidence>
<feature type="coiled-coil region" evidence="12">
    <location>
        <begin position="402"/>
        <end position="502"/>
    </location>
</feature>
<dbReference type="SUPFAM" id="SSF52540">
    <property type="entry name" value="P-loop containing nucleoside triphosphate hydrolases"/>
    <property type="match status" value="1"/>
</dbReference>
<comment type="similarity">
    <text evidence="2">Belongs to the SMC family. SMC2 subfamily.</text>
</comment>
<evidence type="ECO:0000313" key="15">
    <source>
        <dbReference type="Proteomes" id="UP000625711"/>
    </source>
</evidence>
<keyword evidence="9 11" id="KW-0539">Nucleus</keyword>
<dbReference type="InterPro" id="IPR036277">
    <property type="entry name" value="SMC_hinge_sf"/>
</dbReference>
<dbReference type="GO" id="GO:0005694">
    <property type="term" value="C:chromosome"/>
    <property type="evidence" value="ECO:0007669"/>
    <property type="project" value="InterPro"/>
</dbReference>
<dbReference type="Proteomes" id="UP000625711">
    <property type="component" value="Unassembled WGS sequence"/>
</dbReference>
<dbReference type="GO" id="GO:0051301">
    <property type="term" value="P:cell division"/>
    <property type="evidence" value="ECO:0007669"/>
    <property type="project" value="UniProtKB-KW"/>
</dbReference>
<evidence type="ECO:0000256" key="8">
    <source>
        <dbReference type="ARBA" id="ARBA00023067"/>
    </source>
</evidence>
<dbReference type="Pfam" id="PF02463">
    <property type="entry name" value="SMC_N"/>
    <property type="match status" value="2"/>
</dbReference>
<gene>
    <name evidence="14" type="ORF">GWI33_015314</name>
</gene>
<feature type="coiled-coil region" evidence="12">
    <location>
        <begin position="791"/>
        <end position="923"/>
    </location>
</feature>
<dbReference type="InterPro" id="IPR003395">
    <property type="entry name" value="RecF/RecN/SMC_N"/>
</dbReference>
<keyword evidence="4" id="KW-0547">Nucleotide-binding</keyword>
<keyword evidence="5" id="KW-0498">Mitosis</keyword>
<dbReference type="GO" id="GO:0030261">
    <property type="term" value="P:chromosome condensation"/>
    <property type="evidence" value="ECO:0007669"/>
    <property type="project" value="UniProtKB-KW"/>
</dbReference>
<dbReference type="InterPro" id="IPR010935">
    <property type="entry name" value="SMC_hinge"/>
</dbReference>
<dbReference type="AlphaFoldDB" id="A0A834I2S5"/>
<dbReference type="PIRSF" id="PIRSF005719">
    <property type="entry name" value="SMC"/>
    <property type="match status" value="1"/>
</dbReference>
<dbReference type="SMART" id="SM00968">
    <property type="entry name" value="SMC_hinge"/>
    <property type="match status" value="1"/>
</dbReference>
<evidence type="ECO:0000256" key="12">
    <source>
        <dbReference type="SAM" id="Coils"/>
    </source>
</evidence>
<dbReference type="FunFam" id="1.20.1060.20:FF:000005">
    <property type="entry name" value="Structural maintenance of chromosomes 2"/>
    <property type="match status" value="1"/>
</dbReference>
<keyword evidence="15" id="KW-1185">Reference proteome</keyword>
<dbReference type="InterPro" id="IPR027417">
    <property type="entry name" value="P-loop_NTPase"/>
</dbReference>
<keyword evidence="3" id="KW-0132">Cell division</keyword>
<dbReference type="Gene3D" id="3.30.70.1620">
    <property type="match status" value="1"/>
</dbReference>
<dbReference type="InterPro" id="IPR024704">
    <property type="entry name" value="SMC"/>
</dbReference>
<comment type="caution">
    <text evidence="14">The sequence shown here is derived from an EMBL/GenBank/DDBJ whole genome shotgun (WGS) entry which is preliminary data.</text>
</comment>